<dbReference type="InterPro" id="IPR001905">
    <property type="entry name" value="Ammonium_transpt"/>
</dbReference>
<feature type="transmembrane region" description="Helical" evidence="8">
    <location>
        <begin position="154"/>
        <end position="175"/>
    </location>
</feature>
<dbReference type="Pfam" id="PF00909">
    <property type="entry name" value="Ammonium_transp"/>
    <property type="match status" value="1"/>
</dbReference>
<keyword evidence="7 8" id="KW-0924">Ammonia transport</keyword>
<dbReference type="GO" id="GO:0003824">
    <property type="term" value="F:catalytic activity"/>
    <property type="evidence" value="ECO:0007669"/>
    <property type="project" value="UniProtKB-ARBA"/>
</dbReference>
<dbReference type="Gene3D" id="1.10.3430.10">
    <property type="entry name" value="Ammonium transporter AmtB like domains"/>
    <property type="match status" value="1"/>
</dbReference>
<evidence type="ECO:0000256" key="3">
    <source>
        <dbReference type="ARBA" id="ARBA00022448"/>
    </source>
</evidence>
<feature type="transmembrane region" description="Helical" evidence="8">
    <location>
        <begin position="46"/>
        <end position="66"/>
    </location>
</feature>
<dbReference type="SMART" id="SM00267">
    <property type="entry name" value="GGDEF"/>
    <property type="match status" value="1"/>
</dbReference>
<evidence type="ECO:0000256" key="8">
    <source>
        <dbReference type="RuleBase" id="RU362002"/>
    </source>
</evidence>
<feature type="transmembrane region" description="Helical" evidence="8">
    <location>
        <begin position="256"/>
        <end position="276"/>
    </location>
</feature>
<dbReference type="PANTHER" id="PTHR11730:SF6">
    <property type="entry name" value="AMMONIUM TRANSPORTER"/>
    <property type="match status" value="1"/>
</dbReference>
<feature type="transmembrane region" description="Helical" evidence="8">
    <location>
        <begin position="340"/>
        <end position="365"/>
    </location>
</feature>
<keyword evidence="4 8" id="KW-0812">Transmembrane</keyword>
<dbReference type="PROSITE" id="PS50887">
    <property type="entry name" value="GGDEF"/>
    <property type="match status" value="1"/>
</dbReference>
<comment type="subcellular location">
    <subcellularLocation>
        <location evidence="8">Cell membrane</location>
        <topology evidence="8">Multi-pass membrane protein</topology>
    </subcellularLocation>
    <subcellularLocation>
        <location evidence="1">Membrane</location>
        <topology evidence="1">Multi-pass membrane protein</topology>
    </subcellularLocation>
</comment>
<feature type="transmembrane region" description="Helical" evidence="8">
    <location>
        <begin position="306"/>
        <end position="328"/>
    </location>
</feature>
<feature type="transmembrane region" description="Helical" evidence="8">
    <location>
        <begin position="12"/>
        <end position="34"/>
    </location>
</feature>
<dbReference type="Pfam" id="PF00990">
    <property type="entry name" value="GGDEF"/>
    <property type="match status" value="1"/>
</dbReference>
<dbReference type="NCBIfam" id="TIGR00254">
    <property type="entry name" value="GGDEF"/>
    <property type="match status" value="1"/>
</dbReference>
<evidence type="ECO:0000256" key="4">
    <source>
        <dbReference type="ARBA" id="ARBA00022692"/>
    </source>
</evidence>
<keyword evidence="5 8" id="KW-1133">Transmembrane helix</keyword>
<keyword evidence="6 8" id="KW-0472">Membrane</keyword>
<dbReference type="CDD" id="cd01949">
    <property type="entry name" value="GGDEF"/>
    <property type="match status" value="1"/>
</dbReference>
<accession>Q1K433</accession>
<dbReference type="RefSeq" id="WP_005997526.1">
    <property type="nucleotide sequence ID" value="NZ_AAEW02000001.1"/>
</dbReference>
<dbReference type="InterPro" id="IPR043128">
    <property type="entry name" value="Rev_trsase/Diguanyl_cyclase"/>
</dbReference>
<dbReference type="InterPro" id="IPR029787">
    <property type="entry name" value="Nucleotide_cyclase"/>
</dbReference>
<name>Q1K433_DESA6</name>
<feature type="transmembrane region" description="Helical" evidence="8">
    <location>
        <begin position="116"/>
        <end position="134"/>
    </location>
</feature>
<reference evidence="10" key="1">
    <citation type="submission" date="2006-05" db="EMBL/GenBank/DDBJ databases">
        <title>Annotation of the draft genome assembly of Desulfuromonas acetoxidans DSM 684.</title>
        <authorList>
            <consortium name="US DOE Joint Genome Institute (JGI-ORNL)"/>
            <person name="Larimer F."/>
            <person name="Land M."/>
            <person name="Hauser L."/>
        </authorList>
    </citation>
    <scope>NUCLEOTIDE SEQUENCE [LARGE SCALE GENOMIC DNA]</scope>
    <source>
        <strain evidence="10">DSM 684</strain>
    </source>
</reference>
<dbReference type="InterPro" id="IPR018047">
    <property type="entry name" value="Ammonium_transpt_CS"/>
</dbReference>
<comment type="caution">
    <text evidence="10">The sequence shown here is derived from an EMBL/GenBank/DDBJ whole genome shotgun (WGS) entry which is preliminary data.</text>
</comment>
<dbReference type="SUPFAM" id="SSF111352">
    <property type="entry name" value="Ammonium transporter"/>
    <property type="match status" value="1"/>
</dbReference>
<proteinExistence type="inferred from homology"/>
<dbReference type="GO" id="GO:0097272">
    <property type="term" value="P:ammonium homeostasis"/>
    <property type="evidence" value="ECO:0007669"/>
    <property type="project" value="TreeGrafter"/>
</dbReference>
<dbReference type="InterPro" id="IPR024041">
    <property type="entry name" value="NH4_transpt_AmtB-like_dom"/>
</dbReference>
<evidence type="ECO:0000256" key="5">
    <source>
        <dbReference type="ARBA" id="ARBA00022989"/>
    </source>
</evidence>
<dbReference type="Proteomes" id="UP000005695">
    <property type="component" value="Unassembled WGS sequence"/>
</dbReference>
<dbReference type="PANTHER" id="PTHR11730">
    <property type="entry name" value="AMMONIUM TRANSPORTER"/>
    <property type="match status" value="1"/>
</dbReference>
<dbReference type="AlphaFoldDB" id="Q1K433"/>
<dbReference type="PROSITE" id="PS01219">
    <property type="entry name" value="AMMONIUM_TRANSP"/>
    <property type="match status" value="1"/>
</dbReference>
<gene>
    <name evidence="10" type="ORF">Dace_3136</name>
</gene>
<dbReference type="GO" id="GO:0005886">
    <property type="term" value="C:plasma membrane"/>
    <property type="evidence" value="ECO:0007669"/>
    <property type="project" value="UniProtKB-SubCell"/>
</dbReference>
<feature type="transmembrane region" description="Helical" evidence="8">
    <location>
        <begin position="196"/>
        <end position="220"/>
    </location>
</feature>
<feature type="transmembrane region" description="Helical" evidence="8">
    <location>
        <begin position="226"/>
        <end position="249"/>
    </location>
</feature>
<evidence type="ECO:0000256" key="1">
    <source>
        <dbReference type="ARBA" id="ARBA00004141"/>
    </source>
</evidence>
<evidence type="ECO:0000256" key="6">
    <source>
        <dbReference type="ARBA" id="ARBA00023136"/>
    </source>
</evidence>
<dbReference type="FunFam" id="3.30.70.270:FF:000001">
    <property type="entry name" value="Diguanylate cyclase domain protein"/>
    <property type="match status" value="1"/>
</dbReference>
<keyword evidence="11" id="KW-1185">Reference proteome</keyword>
<dbReference type="OrthoDB" id="9814202at2"/>
<keyword evidence="3 8" id="KW-0813">Transport</keyword>
<dbReference type="SUPFAM" id="SSF55073">
    <property type="entry name" value="Nucleotide cyclase"/>
    <property type="match status" value="1"/>
</dbReference>
<dbReference type="GO" id="GO:0008519">
    <property type="term" value="F:ammonium channel activity"/>
    <property type="evidence" value="ECO:0007669"/>
    <property type="project" value="InterPro"/>
</dbReference>
<dbReference type="NCBIfam" id="TIGR00836">
    <property type="entry name" value="amt"/>
    <property type="match status" value="1"/>
</dbReference>
<evidence type="ECO:0000259" key="9">
    <source>
        <dbReference type="PROSITE" id="PS50887"/>
    </source>
</evidence>
<evidence type="ECO:0000313" key="10">
    <source>
        <dbReference type="EMBL" id="EAT17270.1"/>
    </source>
</evidence>
<evidence type="ECO:0000256" key="7">
    <source>
        <dbReference type="ARBA" id="ARBA00023177"/>
    </source>
</evidence>
<comment type="similarity">
    <text evidence="2 8">Belongs to the ammonia transporter channel (TC 1.A.11.2) family.</text>
</comment>
<dbReference type="Gene3D" id="3.30.70.270">
    <property type="match status" value="1"/>
</dbReference>
<dbReference type="InterPro" id="IPR000160">
    <property type="entry name" value="GGDEF_dom"/>
</dbReference>
<dbReference type="EMBL" id="AAEW02000001">
    <property type="protein sequence ID" value="EAT17270.1"/>
    <property type="molecule type" value="Genomic_DNA"/>
</dbReference>
<feature type="transmembrane region" description="Helical" evidence="8">
    <location>
        <begin position="282"/>
        <end position="299"/>
    </location>
</feature>
<protein>
    <recommendedName>
        <fullName evidence="8">Ammonium transporter</fullName>
    </recommendedName>
</protein>
<feature type="transmembrane region" description="Helical" evidence="8">
    <location>
        <begin position="86"/>
        <end position="109"/>
    </location>
</feature>
<dbReference type="InterPro" id="IPR029020">
    <property type="entry name" value="Ammonium/urea_transptr"/>
</dbReference>
<reference evidence="10" key="2">
    <citation type="submission" date="2006-05" db="EMBL/GenBank/DDBJ databases">
        <title>Sequencing of the draft genome and assembly of Desulfuromonas acetoxidans DSM 684.</title>
        <authorList>
            <consortium name="US DOE Joint Genome Institute (JGI-PGF)"/>
            <person name="Copeland A."/>
            <person name="Lucas S."/>
            <person name="Lapidus A."/>
            <person name="Barry K."/>
            <person name="Detter J.C."/>
            <person name="Glavina del Rio T."/>
            <person name="Hammon N."/>
            <person name="Israni S."/>
            <person name="Dalin E."/>
            <person name="Tice H."/>
            <person name="Bruce D."/>
            <person name="Pitluck S."/>
            <person name="Richardson P."/>
        </authorList>
    </citation>
    <scope>NUCLEOTIDE SEQUENCE [LARGE SCALE GENOMIC DNA]</scope>
    <source>
        <strain evidence="10">DSM 684</strain>
    </source>
</reference>
<evidence type="ECO:0000313" key="11">
    <source>
        <dbReference type="Proteomes" id="UP000005695"/>
    </source>
</evidence>
<sequence>MTLHSELDYHWVILCAFLVFMMQLGFAMVETGCVRSKNTINVAMKNLADATFGFIFFWLIGYGLMFGRDLSGLLGTSHFMIDGTDFSQSAFFFFQAMFATTSATIVSGAVAERMKFSGYVITAIIVTSLIYPLFGHWAWGSGGWLKEMGFVDFAGSTVVHSMGAWIGLAGALVLGPRLGKFHRDEVRIFAPSNHNFIVFGVFVLWFSWFGFNAGSLLSFAPSVASILMNTLLSGATGGISAYLISLLFTRRVGVELFSFGIIAGLVGITAGCAEFTAQQSAWVGFVSAIVMFLADRALLQLRIDDPLSVVAIHGFTGVWGTLAVAFYAELPAGLSRGDYIQIQATGVIAAFALAFSSGLVVFMLLKSFAALRVSRRHEALGLNVTEHQARLPWVDTIESIIKIMRSGNLHKKIHEERGTEVGVVARFFNYLLIRLRDRQVELVASNKSLQSQVYFDPLTKVYNRRGALEKIRRQTPATPMSVIIIDIDHFKTINDTYGHDVGDVVLKELAELIQQLIRNQDLFARWGGEEFILLCETSILDEARRIAEKLRSSIAAYPFTTVNHLTCSFGVCSPERPDQPFDALFKDADEALYRAKELGRNRVCCS</sequence>
<feature type="domain" description="GGDEF" evidence="9">
    <location>
        <begin position="478"/>
        <end position="606"/>
    </location>
</feature>
<organism evidence="10 11">
    <name type="scientific">Desulfuromonas acetoxidans (strain DSM 684 / 11070)</name>
    <dbReference type="NCBI Taxonomy" id="281689"/>
    <lineage>
        <taxon>Bacteria</taxon>
        <taxon>Pseudomonadati</taxon>
        <taxon>Thermodesulfobacteriota</taxon>
        <taxon>Desulfuromonadia</taxon>
        <taxon>Desulfuromonadales</taxon>
        <taxon>Desulfuromonadaceae</taxon>
        <taxon>Desulfuromonas</taxon>
    </lineage>
</organism>
<evidence type="ECO:0000256" key="2">
    <source>
        <dbReference type="ARBA" id="ARBA00005887"/>
    </source>
</evidence>